<reference evidence="5 6" key="1">
    <citation type="submission" date="2019-03" db="EMBL/GenBank/DDBJ databases">
        <authorList>
            <person name="Kim M.K.M."/>
        </authorList>
    </citation>
    <scope>NUCLEOTIDE SEQUENCE [LARGE SCALE GENOMIC DNA]</scope>
    <source>
        <strain evidence="5 6">18JY21-1</strain>
    </source>
</reference>
<protein>
    <submittedName>
        <fullName evidence="5">TatD family deoxyribonuclease</fullName>
    </submittedName>
</protein>
<dbReference type="InterPro" id="IPR032466">
    <property type="entry name" value="Metal_Hydrolase"/>
</dbReference>
<keyword evidence="3" id="KW-0378">Hydrolase</keyword>
<comment type="caution">
    <text evidence="5">The sequence shown here is derived from an EMBL/GenBank/DDBJ whole genome shotgun (WGS) entry which is preliminary data.</text>
</comment>
<sequence>MIDSHIHLDSYKPEDQERILSDLPKYGIDHVIAVSLHLASCEANRSLYVAHPDRVLPAYGFHPERALPSEQEITNLVKWIEQHQEEMVAVGEVGLPYYMRQEAEAKGLTFDLGPYIRLLETFVELAARLDKPIVLHAVYEDADIACDLLEKYNVNRAHFHWFKGSRQTVERMMRNGYYISFTPDIAYEEEIRELAKQVRVDRMMVETDGPWPFEGPFEGQMTHPRMIHSVAEHLAAIKGLSLEETVQHVCDNTTRLYGLA</sequence>
<gene>
    <name evidence="5" type="ORF">E0485_09860</name>
</gene>
<evidence type="ECO:0000256" key="3">
    <source>
        <dbReference type="ARBA" id="ARBA00022801"/>
    </source>
</evidence>
<dbReference type="GO" id="GO:0016788">
    <property type="term" value="F:hydrolase activity, acting on ester bonds"/>
    <property type="evidence" value="ECO:0007669"/>
    <property type="project" value="InterPro"/>
</dbReference>
<evidence type="ECO:0000313" key="6">
    <source>
        <dbReference type="Proteomes" id="UP000295418"/>
    </source>
</evidence>
<dbReference type="Proteomes" id="UP000295418">
    <property type="component" value="Unassembled WGS sequence"/>
</dbReference>
<dbReference type="Pfam" id="PF01026">
    <property type="entry name" value="TatD_DNase"/>
    <property type="match status" value="1"/>
</dbReference>
<evidence type="ECO:0000313" key="5">
    <source>
        <dbReference type="EMBL" id="TCZ77773.1"/>
    </source>
</evidence>
<dbReference type="AlphaFoldDB" id="A0A4R4EEW0"/>
<evidence type="ECO:0000256" key="1">
    <source>
        <dbReference type="ARBA" id="ARBA00009275"/>
    </source>
</evidence>
<organism evidence="5 6">
    <name type="scientific">Paenibacillus albiflavus</name>
    <dbReference type="NCBI Taxonomy" id="2545760"/>
    <lineage>
        <taxon>Bacteria</taxon>
        <taxon>Bacillati</taxon>
        <taxon>Bacillota</taxon>
        <taxon>Bacilli</taxon>
        <taxon>Bacillales</taxon>
        <taxon>Paenibacillaceae</taxon>
        <taxon>Paenibacillus</taxon>
    </lineage>
</organism>
<dbReference type="PANTHER" id="PTHR46317:SF1">
    <property type="entry name" value="HYDROLASE, TATD FAMILY"/>
    <property type="match status" value="1"/>
</dbReference>
<dbReference type="RefSeq" id="WP_132417857.1">
    <property type="nucleotide sequence ID" value="NZ_SKFG01000008.1"/>
</dbReference>
<feature type="binding site" evidence="4">
    <location>
        <position position="5"/>
    </location>
    <ligand>
        <name>a divalent metal cation</name>
        <dbReference type="ChEBI" id="CHEBI:60240"/>
        <label>1</label>
    </ligand>
</feature>
<name>A0A4R4EEW0_9BACL</name>
<feature type="binding site" evidence="4">
    <location>
        <position position="160"/>
    </location>
    <ligand>
        <name>a divalent metal cation</name>
        <dbReference type="ChEBI" id="CHEBI:60240"/>
        <label>2</label>
    </ligand>
</feature>
<dbReference type="OrthoDB" id="9775608at2"/>
<keyword evidence="6" id="KW-1185">Reference proteome</keyword>
<feature type="binding site" evidence="4">
    <location>
        <position position="7"/>
    </location>
    <ligand>
        <name>a divalent metal cation</name>
        <dbReference type="ChEBI" id="CHEBI:60240"/>
        <label>1</label>
    </ligand>
</feature>
<evidence type="ECO:0000256" key="4">
    <source>
        <dbReference type="PIRSR" id="PIRSR005902-1"/>
    </source>
</evidence>
<accession>A0A4R4EEW0</accession>
<proteinExistence type="inferred from homology"/>
<feature type="binding site" evidence="4">
    <location>
        <position position="208"/>
    </location>
    <ligand>
        <name>a divalent metal cation</name>
        <dbReference type="ChEBI" id="CHEBI:60240"/>
        <label>1</label>
    </ligand>
</feature>
<dbReference type="GO" id="GO:0046872">
    <property type="term" value="F:metal ion binding"/>
    <property type="evidence" value="ECO:0007669"/>
    <property type="project" value="UniProtKB-KW"/>
</dbReference>
<feature type="binding site" evidence="4">
    <location>
        <position position="136"/>
    </location>
    <ligand>
        <name>a divalent metal cation</name>
        <dbReference type="ChEBI" id="CHEBI:60240"/>
        <label>2</label>
    </ligand>
</feature>
<feature type="binding site" evidence="4">
    <location>
        <position position="92"/>
    </location>
    <ligand>
        <name>a divalent metal cation</name>
        <dbReference type="ChEBI" id="CHEBI:60240"/>
        <label>1</label>
    </ligand>
</feature>
<dbReference type="CDD" id="cd01310">
    <property type="entry name" value="TatD_DNAse"/>
    <property type="match status" value="1"/>
</dbReference>
<dbReference type="PIRSF" id="PIRSF005902">
    <property type="entry name" value="DNase_TatD"/>
    <property type="match status" value="1"/>
</dbReference>
<dbReference type="EMBL" id="SKFG01000008">
    <property type="protein sequence ID" value="TCZ77773.1"/>
    <property type="molecule type" value="Genomic_DNA"/>
</dbReference>
<dbReference type="InterPro" id="IPR001130">
    <property type="entry name" value="TatD-like"/>
</dbReference>
<evidence type="ECO:0000256" key="2">
    <source>
        <dbReference type="ARBA" id="ARBA00022723"/>
    </source>
</evidence>
<keyword evidence="2 4" id="KW-0479">Metal-binding</keyword>
<dbReference type="PANTHER" id="PTHR46317">
    <property type="entry name" value="HYDROLASE OF PHP SUPERFAMILY-RELATED PROTEIN"/>
    <property type="match status" value="1"/>
</dbReference>
<comment type="similarity">
    <text evidence="1">Belongs to the metallo-dependent hydrolases superfamily. TatD-type hydrolase family.</text>
</comment>
<dbReference type="SUPFAM" id="SSF51556">
    <property type="entry name" value="Metallo-dependent hydrolases"/>
    <property type="match status" value="1"/>
</dbReference>
<dbReference type="Gene3D" id="3.20.20.140">
    <property type="entry name" value="Metal-dependent hydrolases"/>
    <property type="match status" value="1"/>
</dbReference>